<comment type="caution">
    <text evidence="8">The sequence shown here is derived from an EMBL/GenBank/DDBJ whole genome shotgun (WGS) entry which is preliminary data.</text>
</comment>
<keyword evidence="5" id="KW-0067">ATP-binding</keyword>
<dbReference type="EMBL" id="VTPC01004522">
    <property type="protein sequence ID" value="KAF2897031.1"/>
    <property type="molecule type" value="Genomic_DNA"/>
</dbReference>
<dbReference type="SUPFAM" id="SSF54495">
    <property type="entry name" value="UBC-like"/>
    <property type="match status" value="1"/>
</dbReference>
<evidence type="ECO:0000313" key="8">
    <source>
        <dbReference type="EMBL" id="KAF2897031.1"/>
    </source>
</evidence>
<dbReference type="SMART" id="SM00256">
    <property type="entry name" value="FBOX"/>
    <property type="match status" value="1"/>
</dbReference>
<accession>A0A8K0GFB8</accession>
<dbReference type="PROSITE" id="PS50127">
    <property type="entry name" value="UBC_2"/>
    <property type="match status" value="1"/>
</dbReference>
<evidence type="ECO:0000259" key="7">
    <source>
        <dbReference type="PROSITE" id="PS50181"/>
    </source>
</evidence>
<dbReference type="InterPro" id="IPR000608">
    <property type="entry name" value="UBC"/>
</dbReference>
<dbReference type="InterPro" id="IPR016135">
    <property type="entry name" value="UBQ-conjugating_enzyme/RWD"/>
</dbReference>
<feature type="domain" description="F-box" evidence="7">
    <location>
        <begin position="165"/>
        <end position="214"/>
    </location>
</feature>
<dbReference type="FunFam" id="3.10.110.10:FF:000060">
    <property type="entry name" value="Ubiquitin conjugating enzyme (UbcB)"/>
    <property type="match status" value="1"/>
</dbReference>
<evidence type="ECO:0000256" key="4">
    <source>
        <dbReference type="ARBA" id="ARBA00022786"/>
    </source>
</evidence>
<dbReference type="Pfam" id="PF00179">
    <property type="entry name" value="UQ_con"/>
    <property type="match status" value="1"/>
</dbReference>
<dbReference type="SMART" id="SM00212">
    <property type="entry name" value="UBCc"/>
    <property type="match status" value="1"/>
</dbReference>
<dbReference type="Gene3D" id="1.20.1280.50">
    <property type="match status" value="1"/>
</dbReference>
<feature type="domain" description="UBC core" evidence="6">
    <location>
        <begin position="264"/>
        <end position="410"/>
    </location>
</feature>
<organism evidence="8 9">
    <name type="scientific">Ignelater luminosus</name>
    <name type="common">Cucubano</name>
    <name type="synonym">Pyrophorus luminosus</name>
    <dbReference type="NCBI Taxonomy" id="2038154"/>
    <lineage>
        <taxon>Eukaryota</taxon>
        <taxon>Metazoa</taxon>
        <taxon>Ecdysozoa</taxon>
        <taxon>Arthropoda</taxon>
        <taxon>Hexapoda</taxon>
        <taxon>Insecta</taxon>
        <taxon>Pterygota</taxon>
        <taxon>Neoptera</taxon>
        <taxon>Endopterygota</taxon>
        <taxon>Coleoptera</taxon>
        <taxon>Polyphaga</taxon>
        <taxon>Elateriformia</taxon>
        <taxon>Elateroidea</taxon>
        <taxon>Elateridae</taxon>
        <taxon>Agrypninae</taxon>
        <taxon>Pyrophorini</taxon>
        <taxon>Ignelater</taxon>
    </lineage>
</organism>
<dbReference type="Proteomes" id="UP000801492">
    <property type="component" value="Unassembled WGS sequence"/>
</dbReference>
<evidence type="ECO:0000256" key="2">
    <source>
        <dbReference type="ARBA" id="ARBA00022679"/>
    </source>
</evidence>
<keyword evidence="3" id="KW-0547">Nucleotide-binding</keyword>
<dbReference type="OrthoDB" id="9973183at2759"/>
<dbReference type="Pfam" id="PF12937">
    <property type="entry name" value="F-box-like"/>
    <property type="match status" value="1"/>
</dbReference>
<dbReference type="SUPFAM" id="SSF81383">
    <property type="entry name" value="F-box domain"/>
    <property type="match status" value="1"/>
</dbReference>
<gene>
    <name evidence="8" type="ORF">ILUMI_09147</name>
</gene>
<evidence type="ECO:0000259" key="6">
    <source>
        <dbReference type="PROSITE" id="PS50127"/>
    </source>
</evidence>
<dbReference type="AlphaFoldDB" id="A0A8K0GFB8"/>
<dbReference type="EC" id="2.3.2.23" evidence="1"/>
<dbReference type="PROSITE" id="PS50181">
    <property type="entry name" value="FBOX"/>
    <property type="match status" value="1"/>
</dbReference>
<evidence type="ECO:0000256" key="5">
    <source>
        <dbReference type="ARBA" id="ARBA00022840"/>
    </source>
</evidence>
<dbReference type="PANTHER" id="PTHR24068">
    <property type="entry name" value="UBIQUITIN-CONJUGATING ENZYME E2"/>
    <property type="match status" value="1"/>
</dbReference>
<proteinExistence type="predicted"/>
<name>A0A8K0GFB8_IGNLU</name>
<evidence type="ECO:0000256" key="3">
    <source>
        <dbReference type="ARBA" id="ARBA00022741"/>
    </source>
</evidence>
<keyword evidence="9" id="KW-1185">Reference proteome</keyword>
<dbReference type="InterPro" id="IPR001810">
    <property type="entry name" value="F-box_dom"/>
</dbReference>
<evidence type="ECO:0000256" key="1">
    <source>
        <dbReference type="ARBA" id="ARBA00012486"/>
    </source>
</evidence>
<evidence type="ECO:0000313" key="9">
    <source>
        <dbReference type="Proteomes" id="UP000801492"/>
    </source>
</evidence>
<keyword evidence="4" id="KW-0833">Ubl conjugation pathway</keyword>
<dbReference type="GO" id="GO:0005524">
    <property type="term" value="F:ATP binding"/>
    <property type="evidence" value="ECO:0007669"/>
    <property type="project" value="UniProtKB-KW"/>
</dbReference>
<dbReference type="InterPro" id="IPR036047">
    <property type="entry name" value="F-box-like_dom_sf"/>
</dbReference>
<dbReference type="CDD" id="cd09917">
    <property type="entry name" value="F-box_SF"/>
    <property type="match status" value="1"/>
</dbReference>
<dbReference type="Gene3D" id="3.10.110.10">
    <property type="entry name" value="Ubiquitin Conjugating Enzyme"/>
    <property type="match status" value="1"/>
</dbReference>
<reference evidence="8" key="1">
    <citation type="submission" date="2019-08" db="EMBL/GenBank/DDBJ databases">
        <title>The genome of the North American firefly Photinus pyralis.</title>
        <authorList>
            <consortium name="Photinus pyralis genome working group"/>
            <person name="Fallon T.R."/>
            <person name="Sander Lower S.E."/>
            <person name="Weng J.-K."/>
        </authorList>
    </citation>
    <scope>NUCLEOTIDE SEQUENCE</scope>
    <source>
        <strain evidence="8">TRF0915ILg1</strain>
        <tissue evidence="8">Whole body</tissue>
    </source>
</reference>
<protein>
    <recommendedName>
        <fullName evidence="1">E2 ubiquitin-conjugating enzyme</fullName>
        <ecNumber evidence="1">2.3.2.23</ecNumber>
    </recommendedName>
</protein>
<dbReference type="GO" id="GO:0061631">
    <property type="term" value="F:ubiquitin conjugating enzyme activity"/>
    <property type="evidence" value="ECO:0007669"/>
    <property type="project" value="UniProtKB-EC"/>
</dbReference>
<dbReference type="CDD" id="cd23826">
    <property type="entry name" value="UEV_Morgue-like"/>
    <property type="match status" value="1"/>
</dbReference>
<keyword evidence="2" id="KW-0808">Transferase</keyword>
<sequence length="416" mass="48377">MAMNNEESFQNLEKIMPEIYMIVNELRAEALHTQNAKKVEKQNKNKRQEELLSDITQTPIFSFNNPTCFICNGYYGPCFEDPTCAACHAFLYPNAAPDVQILTLLREHSDDSDSGNDEPADNTDRINGMGDHMYDHGDDIPTPPVQVEGLAQQLSRLSMMQHEIEVNIENLPPEVLMNVFNYLDEISLWSVGQVCVRWREILNMYVRPERWRSFTLLRWPLLFPTCEDQDWYAVYTSLIKSCWCIKCIRQMAAQECPSVEENSWRKHRLRSELRAMRLDPLEGIQAKPLDLLCCHWQATIQGPIGSPYEGGIFYLYIQIPYTYPMCPPVVRFLTKIFHPNVSRHGDIGIDSIHHNWSLALTISKVLISIQSLLTDPYCDVCMEPEVGSLYLKDRRAFEEQARLWTWHYAMHDLRQH</sequence>